<reference evidence="2" key="1">
    <citation type="submission" date="2016-10" db="EMBL/GenBank/DDBJ databases">
        <authorList>
            <person name="Varghese N."/>
            <person name="Submissions S."/>
        </authorList>
    </citation>
    <scope>NUCLEOTIDE SEQUENCE [LARGE SCALE GENOMIC DNA]</scope>
    <source>
        <strain evidence="2">DSM 1565</strain>
    </source>
</reference>
<evidence type="ECO:0000313" key="2">
    <source>
        <dbReference type="Proteomes" id="UP000199423"/>
    </source>
</evidence>
<gene>
    <name evidence="1" type="ORF">SAMN04488557_2225</name>
</gene>
<name>A0A1I7NHG8_9HYPH</name>
<dbReference type="Proteomes" id="UP000199423">
    <property type="component" value="Unassembled WGS sequence"/>
</dbReference>
<sequence length="86" mass="9506">MPNSTNHQRAQMVARMTVLERVVGLMLRDRMLEAGKGATDILAFGEDVKKYFHGRTAEGSTDRELDDAADRFFSAIASDIGSQDSQ</sequence>
<dbReference type="AlphaFoldDB" id="A0A1I7NHG8"/>
<dbReference type="EMBL" id="FPCH01000002">
    <property type="protein sequence ID" value="SFV34120.1"/>
    <property type="molecule type" value="Genomic_DNA"/>
</dbReference>
<dbReference type="OrthoDB" id="9841412at2"/>
<dbReference type="RefSeq" id="WP_143117802.1">
    <property type="nucleotide sequence ID" value="NZ_FPCH01000002.1"/>
</dbReference>
<accession>A0A1I7NHG8</accession>
<organism evidence="1 2">
    <name type="scientific">Hyphomicrobium facile</name>
    <dbReference type="NCBI Taxonomy" id="51670"/>
    <lineage>
        <taxon>Bacteria</taxon>
        <taxon>Pseudomonadati</taxon>
        <taxon>Pseudomonadota</taxon>
        <taxon>Alphaproteobacteria</taxon>
        <taxon>Hyphomicrobiales</taxon>
        <taxon>Hyphomicrobiaceae</taxon>
        <taxon>Hyphomicrobium</taxon>
    </lineage>
</organism>
<proteinExistence type="predicted"/>
<evidence type="ECO:0000313" key="1">
    <source>
        <dbReference type="EMBL" id="SFV34120.1"/>
    </source>
</evidence>
<protein>
    <submittedName>
        <fullName evidence="1">Uncharacterized protein</fullName>
    </submittedName>
</protein>
<keyword evidence="2" id="KW-1185">Reference proteome</keyword>